<dbReference type="PROSITE" id="PS50207">
    <property type="entry name" value="CASPASE_P10"/>
    <property type="match status" value="1"/>
</dbReference>
<evidence type="ECO:0000313" key="6">
    <source>
        <dbReference type="EMBL" id="KAJ8948356.1"/>
    </source>
</evidence>
<dbReference type="Proteomes" id="UP001162162">
    <property type="component" value="Unassembled WGS sequence"/>
</dbReference>
<evidence type="ECO:0008006" key="8">
    <source>
        <dbReference type="Google" id="ProtNLM"/>
    </source>
</evidence>
<dbReference type="Gene3D" id="3.40.50.1460">
    <property type="match status" value="1"/>
</dbReference>
<dbReference type="AlphaFoldDB" id="A0AAV8YAP9"/>
<reference evidence="6" key="1">
    <citation type="journal article" date="2023" name="Insect Mol. Biol.">
        <title>Genome sequencing provides insights into the evolution of gene families encoding plant cell wall-degrading enzymes in longhorned beetles.</title>
        <authorList>
            <person name="Shin N.R."/>
            <person name="Okamura Y."/>
            <person name="Kirsch R."/>
            <person name="Pauchet Y."/>
        </authorList>
    </citation>
    <scope>NUCLEOTIDE SEQUENCE</scope>
    <source>
        <strain evidence="6">AMC_N1</strain>
    </source>
</reference>
<keyword evidence="3" id="KW-0175">Coiled coil</keyword>
<feature type="domain" description="Caspase family p10" evidence="4">
    <location>
        <begin position="206"/>
        <end position="297"/>
    </location>
</feature>
<gene>
    <name evidence="6" type="ORF">NQ318_019341</name>
</gene>
<dbReference type="InterPro" id="IPR015917">
    <property type="entry name" value="Pept_C14A"/>
</dbReference>
<dbReference type="PROSITE" id="PS50208">
    <property type="entry name" value="CASPASE_P20"/>
    <property type="match status" value="1"/>
</dbReference>
<evidence type="ECO:0000256" key="2">
    <source>
        <dbReference type="RuleBase" id="RU003971"/>
    </source>
</evidence>
<dbReference type="InterPro" id="IPR052039">
    <property type="entry name" value="Caspase-related_regulators"/>
</dbReference>
<organism evidence="6 7">
    <name type="scientific">Aromia moschata</name>
    <dbReference type="NCBI Taxonomy" id="1265417"/>
    <lineage>
        <taxon>Eukaryota</taxon>
        <taxon>Metazoa</taxon>
        <taxon>Ecdysozoa</taxon>
        <taxon>Arthropoda</taxon>
        <taxon>Hexapoda</taxon>
        <taxon>Insecta</taxon>
        <taxon>Pterygota</taxon>
        <taxon>Neoptera</taxon>
        <taxon>Endopterygota</taxon>
        <taxon>Coleoptera</taxon>
        <taxon>Polyphaga</taxon>
        <taxon>Cucujiformia</taxon>
        <taxon>Chrysomeloidea</taxon>
        <taxon>Cerambycidae</taxon>
        <taxon>Cerambycinae</taxon>
        <taxon>Callichromatini</taxon>
        <taxon>Aromia</taxon>
    </lineage>
</organism>
<dbReference type="PANTHER" id="PTHR22576">
    <property type="entry name" value="MUCOSA ASSOCIATED LYMPHOID TISSUE LYMPHOMA TRANSLOCATION PROTEIN 1/PARACASPASE"/>
    <property type="match status" value="1"/>
</dbReference>
<comment type="similarity">
    <text evidence="1 2">Belongs to the peptidase C14A family.</text>
</comment>
<name>A0AAV8YAP9_9CUCU</name>
<sequence length="340" mass="39490">MLAETDTSPFTPQSYEEQNDDVFQETLAATTLIQYVQQPQKKFVERHQYAIDDKFEYHRNGNDQGLVLIFNQENIPGCKVRRGSRRDVNEIVECLQRQGFNIDDDCIMTDGTAKEITAKLKEVSEMDLSQRNCLIIFILTHGDELEKLHTKDGDLRTWEIWGAFARCKDLNNKPKMFIFQACKGESYTTPNTVEPLSASKIVPYRTFSTNQVGPDMLIVYSTIEGNVSFRHPLSGSWFIQELCKNFTAYGRRDDVVSLVIRTTKCVCGNYYHYEDHTEMKQMPMFVSTLSKKFYLNRNKDRDMLIRVLDSNEKILDLLKGIKDKLDKLQVKEEEKKKKPT</sequence>
<dbReference type="InterPro" id="IPR002138">
    <property type="entry name" value="Pept_C14_p10"/>
</dbReference>
<dbReference type="InterPro" id="IPR011600">
    <property type="entry name" value="Pept_C14_caspase"/>
</dbReference>
<evidence type="ECO:0000259" key="5">
    <source>
        <dbReference type="PROSITE" id="PS50208"/>
    </source>
</evidence>
<dbReference type="SUPFAM" id="SSF52129">
    <property type="entry name" value="Caspase-like"/>
    <property type="match status" value="1"/>
</dbReference>
<dbReference type="PRINTS" id="PR00376">
    <property type="entry name" value="IL1BCENZYME"/>
</dbReference>
<proteinExistence type="inferred from homology"/>
<protein>
    <recommendedName>
        <fullName evidence="8">Caspase-3</fullName>
    </recommendedName>
</protein>
<dbReference type="Pfam" id="PF00656">
    <property type="entry name" value="Peptidase_C14"/>
    <property type="match status" value="1"/>
</dbReference>
<dbReference type="InterPro" id="IPR029030">
    <property type="entry name" value="Caspase-like_dom_sf"/>
</dbReference>
<dbReference type="GO" id="GO:0004197">
    <property type="term" value="F:cysteine-type endopeptidase activity"/>
    <property type="evidence" value="ECO:0007669"/>
    <property type="project" value="InterPro"/>
</dbReference>
<feature type="coiled-coil region" evidence="3">
    <location>
        <begin position="311"/>
        <end position="338"/>
    </location>
</feature>
<evidence type="ECO:0000313" key="7">
    <source>
        <dbReference type="Proteomes" id="UP001162162"/>
    </source>
</evidence>
<keyword evidence="7" id="KW-1185">Reference proteome</keyword>
<evidence type="ECO:0000256" key="1">
    <source>
        <dbReference type="ARBA" id="ARBA00010134"/>
    </source>
</evidence>
<dbReference type="EMBL" id="JAPWTK010000138">
    <property type="protein sequence ID" value="KAJ8948356.1"/>
    <property type="molecule type" value="Genomic_DNA"/>
</dbReference>
<dbReference type="SMART" id="SM00115">
    <property type="entry name" value="CASc"/>
    <property type="match status" value="1"/>
</dbReference>
<dbReference type="GO" id="GO:0006508">
    <property type="term" value="P:proteolysis"/>
    <property type="evidence" value="ECO:0007669"/>
    <property type="project" value="InterPro"/>
</dbReference>
<evidence type="ECO:0000259" key="4">
    <source>
        <dbReference type="PROSITE" id="PS50207"/>
    </source>
</evidence>
<evidence type="ECO:0000256" key="3">
    <source>
        <dbReference type="SAM" id="Coils"/>
    </source>
</evidence>
<accession>A0AAV8YAP9</accession>
<dbReference type="InterPro" id="IPR001309">
    <property type="entry name" value="Pept_C14_p20"/>
</dbReference>
<dbReference type="PANTHER" id="PTHR22576:SF41">
    <property type="entry name" value="CASPASE 14, APOPTOSIS-RELATED CYSTEINE PEPTIDASE"/>
    <property type="match status" value="1"/>
</dbReference>
<comment type="caution">
    <text evidence="6">The sequence shown here is derived from an EMBL/GenBank/DDBJ whole genome shotgun (WGS) entry which is preliminary data.</text>
</comment>
<feature type="domain" description="Caspase family p20" evidence="5">
    <location>
        <begin position="63"/>
        <end position="186"/>
    </location>
</feature>